<organism evidence="1 2">
    <name type="scientific">Chthoniobacter flavus Ellin428</name>
    <dbReference type="NCBI Taxonomy" id="497964"/>
    <lineage>
        <taxon>Bacteria</taxon>
        <taxon>Pseudomonadati</taxon>
        <taxon>Verrucomicrobiota</taxon>
        <taxon>Spartobacteria</taxon>
        <taxon>Chthoniobacterales</taxon>
        <taxon>Chthoniobacteraceae</taxon>
        <taxon>Chthoniobacter</taxon>
    </lineage>
</organism>
<dbReference type="Pfam" id="PF05988">
    <property type="entry name" value="DUF899"/>
    <property type="match status" value="1"/>
</dbReference>
<dbReference type="STRING" id="497964.CfE428DRAFT_5965"/>
<dbReference type="EMBL" id="ABVL01000031">
    <property type="protein sequence ID" value="EDY16542.1"/>
    <property type="molecule type" value="Genomic_DNA"/>
</dbReference>
<dbReference type="InterPro" id="IPR036249">
    <property type="entry name" value="Thioredoxin-like_sf"/>
</dbReference>
<gene>
    <name evidence="1" type="ORF">CfE428DRAFT_5965</name>
</gene>
<reference evidence="1 2" key="1">
    <citation type="journal article" date="2011" name="J. Bacteriol.">
        <title>Genome sequence of Chthoniobacter flavus Ellin428, an aerobic heterotrophic soil bacterium.</title>
        <authorList>
            <person name="Kant R."/>
            <person name="van Passel M.W."/>
            <person name="Palva A."/>
            <person name="Lucas S."/>
            <person name="Lapidus A."/>
            <person name="Glavina Del Rio T."/>
            <person name="Dalin E."/>
            <person name="Tice H."/>
            <person name="Bruce D."/>
            <person name="Goodwin L."/>
            <person name="Pitluck S."/>
            <person name="Larimer F.W."/>
            <person name="Land M.L."/>
            <person name="Hauser L."/>
            <person name="Sangwan P."/>
            <person name="de Vos W.M."/>
            <person name="Janssen P.H."/>
            <person name="Smidt H."/>
        </authorList>
    </citation>
    <scope>NUCLEOTIDE SEQUENCE [LARGE SCALE GENOMIC DNA]</scope>
    <source>
        <strain evidence="1 2">Ellin428</strain>
    </source>
</reference>
<dbReference type="Proteomes" id="UP000005824">
    <property type="component" value="Unassembled WGS sequence"/>
</dbReference>
<name>B4DAM4_9BACT</name>
<protein>
    <recommendedName>
        <fullName evidence="3">Thioredoxin domain-containing protein</fullName>
    </recommendedName>
</protein>
<proteinExistence type="predicted"/>
<evidence type="ECO:0008006" key="3">
    <source>
        <dbReference type="Google" id="ProtNLM"/>
    </source>
</evidence>
<evidence type="ECO:0000313" key="1">
    <source>
        <dbReference type="EMBL" id="EDY16542.1"/>
    </source>
</evidence>
<dbReference type="SUPFAM" id="SSF52833">
    <property type="entry name" value="Thioredoxin-like"/>
    <property type="match status" value="1"/>
</dbReference>
<dbReference type="InterPro" id="IPR010296">
    <property type="entry name" value="DUF899_thioredox"/>
</dbReference>
<evidence type="ECO:0000313" key="2">
    <source>
        <dbReference type="Proteomes" id="UP000005824"/>
    </source>
</evidence>
<dbReference type="AlphaFoldDB" id="B4DAM4"/>
<dbReference type="eggNOG" id="COG4312">
    <property type="taxonomic scope" value="Bacteria"/>
</dbReference>
<accession>B4DAM4</accession>
<keyword evidence="2" id="KW-1185">Reference proteome</keyword>
<dbReference type="InParanoid" id="B4DAM4"/>
<dbReference type="Gene3D" id="3.40.30.10">
    <property type="entry name" value="Glutaredoxin"/>
    <property type="match status" value="1"/>
</dbReference>
<dbReference type="RefSeq" id="WP_006983285.1">
    <property type="nucleotide sequence ID" value="NZ_ABVL01000031.1"/>
</dbReference>
<sequence length="280" mass="32022">MNPSTNTSSRTEALTSHPIVSHEQWLAKRRELLRKEKELTRLHDQLAAERRDLPWERIDKNYVFDAPGGKVRIADLFGGRSQLAIYHFMFGPDWQEGCPSCSYVSDHINAALPHLAARDVTVTMVSRAPLAKIEAFKKRMGWRFPWVSSHDTDFNTDFHVSFTQQQMAQGKVDYNYTLQEFPSDEAPGLSLFYKNPSGEIFHTYSTFGRGLESLLSTYMLLDLAPKGRDEDELPFSMAWVRYHDRYGTDQFADADKPYWPETAQAETTTSCGCASTETRS</sequence>
<comment type="caution">
    <text evidence="1">The sequence shown here is derived from an EMBL/GenBank/DDBJ whole genome shotgun (WGS) entry which is preliminary data.</text>
</comment>